<keyword evidence="4" id="KW-0653">Protein transport</keyword>
<keyword evidence="3" id="KW-1003">Cell membrane</keyword>
<evidence type="ECO:0000313" key="9">
    <source>
        <dbReference type="Proteomes" id="UP000827889"/>
    </source>
</evidence>
<dbReference type="RefSeq" id="XP_030547837.1">
    <property type="nucleotide sequence ID" value="XM_030691977.1"/>
</dbReference>
<dbReference type="InterPro" id="IPR036865">
    <property type="entry name" value="CRAL-TRIO_dom_sf"/>
</dbReference>
<dbReference type="GO" id="GO:0015031">
    <property type="term" value="P:protein transport"/>
    <property type="evidence" value="ECO:0007669"/>
    <property type="project" value="UniProtKB-KW"/>
</dbReference>
<comment type="subcellular location">
    <subcellularLocation>
        <location evidence="1">Cell membrane</location>
        <topology evidence="1">Peripheral membrane protein</topology>
    </subcellularLocation>
    <subcellularLocation>
        <location evidence="2">Golgi apparatus membrane</location>
        <topology evidence="2">Peripheral membrane protein</topology>
    </subcellularLocation>
</comment>
<evidence type="ECO:0000256" key="5">
    <source>
        <dbReference type="ARBA" id="ARBA00023034"/>
    </source>
</evidence>
<keyword evidence="9" id="KW-1185">Reference proteome</keyword>
<dbReference type="CDD" id="cd00170">
    <property type="entry name" value="SEC14"/>
    <property type="match status" value="1"/>
</dbReference>
<dbReference type="InterPro" id="IPR036273">
    <property type="entry name" value="CRAL/TRIO_N_dom_sf"/>
</dbReference>
<dbReference type="GO" id="GO:0000139">
    <property type="term" value="C:Golgi membrane"/>
    <property type="evidence" value="ECO:0007669"/>
    <property type="project" value="UniProtKB-SubCell"/>
</dbReference>
<dbReference type="SMART" id="SM00516">
    <property type="entry name" value="SEC14"/>
    <property type="match status" value="1"/>
</dbReference>
<feature type="domain" description="CRAL-TRIO" evidence="8">
    <location>
        <begin position="144"/>
        <end position="318"/>
    </location>
</feature>
<dbReference type="SUPFAM" id="SSF52087">
    <property type="entry name" value="CRAL/TRIO domain"/>
    <property type="match status" value="1"/>
</dbReference>
<evidence type="ECO:0000256" key="7">
    <source>
        <dbReference type="SAM" id="MobiDB-lite"/>
    </source>
</evidence>
<sequence length="591" mass="67724">MSGEAMMAMLDDEKARRSDYEISDDERRRARSRSLKKKAMNIASTRISHSLKKRGKRIADCRYASISVDDVRDAKEERAVEAFRQTLITRDMLPPLHDDYHTMLRFLKARKFDLDKTVHMWEQMLNWRKEYGVDTIIQDYVYDEYEQVKSCYPHGYHGVDRGGRPVYIERLGKVEPSKLMSITTVDRFLRFHVQGFEKAFAEKFPACSIAAKRHIDSTTTILDVQGLNFMSFGKIAHDLVMRMQKIDNDNYPETLHQLFIVNSGQGFKLLWNTAKSFLDPRTTSKIHVLGTKYRNKLLEVIDASQLPDFLGGTCSCEGGCLRLDKGPWTDPEIMKLVHIGEAMYLQKIKSYHEYDLEAELFAPKNISNDVSREELLPEVRKGASDLVHWIPPCDKERMEDPGVSSNAIMPVDATERNGDVNLTDHLTDANTPRRALPPIASFIVRLLVKFLGCIYLLFQRVGSNFSVRHRGVESEDQGRSHGEESRAQGASQVIEENSLRPCWQRLQNLEMMVAELANKHAKIPPEKEDILLESMRRIKSIECDLQKTKRALLATASQQVELAESFESLKERSAQGTNTCWPRYRSCAPGN</sequence>
<dbReference type="GeneID" id="115753390"/>
<feature type="region of interest" description="Disordered" evidence="7">
    <location>
        <begin position="472"/>
        <end position="493"/>
    </location>
</feature>
<dbReference type="GO" id="GO:0005886">
    <property type="term" value="C:plasma membrane"/>
    <property type="evidence" value="ECO:0007669"/>
    <property type="project" value="UniProtKB-SubCell"/>
</dbReference>
<proteinExistence type="inferred from homology"/>
<dbReference type="KEGG" id="rarg:115753390"/>
<reference evidence="10" key="1">
    <citation type="submission" date="2025-04" db="UniProtKB">
        <authorList>
            <consortium name="RefSeq"/>
        </authorList>
    </citation>
    <scope>IDENTIFICATION</scope>
</reference>
<name>A0A8B8QNK8_9MYRT</name>
<protein>
    <submittedName>
        <fullName evidence="10 11">Phosphatidylinositol/phosphatidylcholine transfer protein SFH9 isoform X1</fullName>
    </submittedName>
</protein>
<accession>A0A8B8QNK8</accession>
<dbReference type="Gene3D" id="3.40.525.10">
    <property type="entry name" value="CRAL-TRIO lipid binding domain"/>
    <property type="match status" value="1"/>
</dbReference>
<comment type="similarity">
    <text evidence="6">Belongs to the SFH family.</text>
</comment>
<gene>
    <name evidence="10 11" type="primary">LOC115753390</name>
</gene>
<dbReference type="PANTHER" id="PTHR45657:SF43">
    <property type="entry name" value="PHOSPHATIDYLINOSITOL_PHOSPHATIDYLCHOLINE TRANSFER PROTEIN SFH9"/>
    <property type="match status" value="1"/>
</dbReference>
<dbReference type="InterPro" id="IPR051026">
    <property type="entry name" value="PI/PC_transfer"/>
</dbReference>
<evidence type="ECO:0000256" key="6">
    <source>
        <dbReference type="ARBA" id="ARBA00038020"/>
    </source>
</evidence>
<dbReference type="Gene3D" id="1.10.8.20">
    <property type="entry name" value="N-terminal domain of phosphatidylinositol transfer protein sec14p"/>
    <property type="match status" value="1"/>
</dbReference>
<evidence type="ECO:0000256" key="1">
    <source>
        <dbReference type="ARBA" id="ARBA00004202"/>
    </source>
</evidence>
<dbReference type="InterPro" id="IPR001251">
    <property type="entry name" value="CRAL-TRIO_dom"/>
</dbReference>
<evidence type="ECO:0000256" key="4">
    <source>
        <dbReference type="ARBA" id="ARBA00022927"/>
    </source>
</evidence>
<dbReference type="RefSeq" id="XP_048131707.1">
    <property type="nucleotide sequence ID" value="XM_048275750.1"/>
</dbReference>
<evidence type="ECO:0000313" key="11">
    <source>
        <dbReference type="RefSeq" id="XP_048131707.1"/>
    </source>
</evidence>
<dbReference type="AlphaFoldDB" id="A0A8B8QNK8"/>
<evidence type="ECO:0000256" key="3">
    <source>
        <dbReference type="ARBA" id="ARBA00022475"/>
    </source>
</evidence>
<dbReference type="Pfam" id="PF00650">
    <property type="entry name" value="CRAL_TRIO"/>
    <property type="match status" value="1"/>
</dbReference>
<dbReference type="PANTHER" id="PTHR45657">
    <property type="entry name" value="CRAL-TRIO DOMAIN-CONTAINING PROTEIN YKL091C-RELATED"/>
    <property type="match status" value="1"/>
</dbReference>
<dbReference type="OrthoDB" id="1434354at2759"/>
<reference evidence="9 11" key="2">
    <citation type="submission" date="2025-05" db="UniProtKB">
        <authorList>
            <consortium name="RefSeq"/>
        </authorList>
    </citation>
    <scope>NUCLEOTIDE SEQUENCE [LARGE SCALE GENOMIC DNA]</scope>
    <source>
        <tissue evidence="11">Leaf</tissue>
    </source>
</reference>
<evidence type="ECO:0000259" key="8">
    <source>
        <dbReference type="PROSITE" id="PS50191"/>
    </source>
</evidence>
<dbReference type="Pfam" id="PF03765">
    <property type="entry name" value="CRAL_TRIO_N"/>
    <property type="match status" value="1"/>
</dbReference>
<keyword evidence="4" id="KW-0813">Transport</keyword>
<keyword evidence="3" id="KW-0472">Membrane</keyword>
<dbReference type="PROSITE" id="PS50191">
    <property type="entry name" value="CRAL_TRIO"/>
    <property type="match status" value="1"/>
</dbReference>
<dbReference type="SUPFAM" id="SSF46938">
    <property type="entry name" value="CRAL/TRIO N-terminal domain"/>
    <property type="match status" value="1"/>
</dbReference>
<dbReference type="SMART" id="SM01100">
    <property type="entry name" value="CRAL_TRIO_N"/>
    <property type="match status" value="1"/>
</dbReference>
<dbReference type="Proteomes" id="UP000827889">
    <property type="component" value="Chromosome 1"/>
</dbReference>
<keyword evidence="5" id="KW-0333">Golgi apparatus</keyword>
<evidence type="ECO:0000313" key="10">
    <source>
        <dbReference type="RefSeq" id="XP_030547837.1"/>
    </source>
</evidence>
<dbReference type="InterPro" id="IPR011074">
    <property type="entry name" value="CRAL/TRIO_N_dom"/>
</dbReference>
<feature type="region of interest" description="Disordered" evidence="7">
    <location>
        <begin position="1"/>
        <end position="35"/>
    </location>
</feature>
<organism evidence="9 10">
    <name type="scientific">Rhodamnia argentea</name>
    <dbReference type="NCBI Taxonomy" id="178133"/>
    <lineage>
        <taxon>Eukaryota</taxon>
        <taxon>Viridiplantae</taxon>
        <taxon>Streptophyta</taxon>
        <taxon>Embryophyta</taxon>
        <taxon>Tracheophyta</taxon>
        <taxon>Spermatophyta</taxon>
        <taxon>Magnoliopsida</taxon>
        <taxon>eudicotyledons</taxon>
        <taxon>Gunneridae</taxon>
        <taxon>Pentapetalae</taxon>
        <taxon>rosids</taxon>
        <taxon>malvids</taxon>
        <taxon>Myrtales</taxon>
        <taxon>Myrtaceae</taxon>
        <taxon>Myrtoideae</taxon>
        <taxon>Myrteae</taxon>
        <taxon>Australasian group</taxon>
        <taxon>Rhodamnia</taxon>
    </lineage>
</organism>
<feature type="compositionally biased region" description="Basic and acidic residues" evidence="7">
    <location>
        <begin position="11"/>
        <end position="28"/>
    </location>
</feature>
<feature type="compositionally biased region" description="Basic and acidic residues" evidence="7">
    <location>
        <begin position="472"/>
        <end position="486"/>
    </location>
</feature>
<evidence type="ECO:0000256" key="2">
    <source>
        <dbReference type="ARBA" id="ARBA00004395"/>
    </source>
</evidence>